<sequence>MGDAADEVLSVGEDRRPGVDDDPEIKPDLCKSGQSPHPRLRGESWEVMASMIFPSMNAFRDAFGLTSDHRLLVSSAGAQTRSKNAGPRPVDVLAPQPLDTGAWL</sequence>
<evidence type="ECO:0000256" key="1">
    <source>
        <dbReference type="SAM" id="MobiDB-lite"/>
    </source>
</evidence>
<dbReference type="AlphaFoldDB" id="A0A1J4MZ67"/>
<reference evidence="2" key="1">
    <citation type="submission" date="2016-10" db="EMBL/GenBank/DDBJ databases">
        <title>Draft Genome Sequence of Nocardioides luteus Strain BAFB, an Alkane-Degrading Bacterium Isolated from JP-7 Polluted Soil.</title>
        <authorList>
            <person name="Brown L."/>
            <person name="Ruiz O.N."/>
            <person name="Gunasekera T."/>
        </authorList>
    </citation>
    <scope>NUCLEOTIDE SEQUENCE [LARGE SCALE GENOMIC DNA]</scope>
    <source>
        <strain evidence="2">BAFB</strain>
    </source>
</reference>
<evidence type="ECO:0000313" key="3">
    <source>
        <dbReference type="Proteomes" id="UP000033772"/>
    </source>
</evidence>
<feature type="region of interest" description="Disordered" evidence="1">
    <location>
        <begin position="1"/>
        <end position="40"/>
    </location>
</feature>
<proteinExistence type="predicted"/>
<organism evidence="2 3">
    <name type="scientific">Nocardioides luteus</name>
    <dbReference type="NCBI Taxonomy" id="1844"/>
    <lineage>
        <taxon>Bacteria</taxon>
        <taxon>Bacillati</taxon>
        <taxon>Actinomycetota</taxon>
        <taxon>Actinomycetes</taxon>
        <taxon>Propionibacteriales</taxon>
        <taxon>Nocardioidaceae</taxon>
        <taxon>Nocardioides</taxon>
    </lineage>
</organism>
<dbReference type="EMBL" id="JZDQ02000071">
    <property type="protein sequence ID" value="OIJ23568.1"/>
    <property type="molecule type" value="Genomic_DNA"/>
</dbReference>
<dbReference type="Proteomes" id="UP000033772">
    <property type="component" value="Unassembled WGS sequence"/>
</dbReference>
<evidence type="ECO:0000313" key="2">
    <source>
        <dbReference type="EMBL" id="OIJ23568.1"/>
    </source>
</evidence>
<name>A0A1J4MZ67_9ACTN</name>
<comment type="caution">
    <text evidence="2">The sequence shown here is derived from an EMBL/GenBank/DDBJ whole genome shotgun (WGS) entry which is preliminary data.</text>
</comment>
<gene>
    <name evidence="2" type="ORF">UG56_027270</name>
</gene>
<keyword evidence="3" id="KW-1185">Reference proteome</keyword>
<feature type="region of interest" description="Disordered" evidence="1">
    <location>
        <begin position="77"/>
        <end position="104"/>
    </location>
</feature>
<feature type="compositionally biased region" description="Basic and acidic residues" evidence="1">
    <location>
        <begin position="12"/>
        <end position="29"/>
    </location>
</feature>
<accession>A0A1J4MZ67</accession>
<dbReference type="RefSeq" id="WP_045549334.1">
    <property type="nucleotide sequence ID" value="NZ_JZDQ02000071.1"/>
</dbReference>
<protein>
    <submittedName>
        <fullName evidence="2">Uncharacterized protein</fullName>
    </submittedName>
</protein>